<dbReference type="EMBL" id="BAABHV010000021">
    <property type="protein sequence ID" value="GAA5060948.1"/>
    <property type="molecule type" value="Genomic_DNA"/>
</dbReference>
<sequence>MRACLSLLPISLALIGCAPGASEDGEGGEDAVLATTTHIIPREFRGRWAEEPAACLVPNSRRYEIAAGRIDTASFGGAVDEVQVAGTDAIARLSLEQGEVQFTMTLLDANTMQASYGDRAPFILRMCR</sequence>
<feature type="signal peptide" evidence="1">
    <location>
        <begin position="1"/>
        <end position="20"/>
    </location>
</feature>
<keyword evidence="3" id="KW-1185">Reference proteome</keyword>
<gene>
    <name evidence="2" type="ORF">GCM10023208_29890</name>
</gene>
<feature type="chain" id="PRO_5045275115" description="Lipoprotein" evidence="1">
    <location>
        <begin position="21"/>
        <end position="128"/>
    </location>
</feature>
<dbReference type="PROSITE" id="PS51257">
    <property type="entry name" value="PROKAR_LIPOPROTEIN"/>
    <property type="match status" value="1"/>
</dbReference>
<name>A0ABP9KPK8_9SPHN</name>
<comment type="caution">
    <text evidence="2">The sequence shown here is derived from an EMBL/GenBank/DDBJ whole genome shotgun (WGS) entry which is preliminary data.</text>
</comment>
<evidence type="ECO:0000313" key="3">
    <source>
        <dbReference type="Proteomes" id="UP001500518"/>
    </source>
</evidence>
<protein>
    <recommendedName>
        <fullName evidence="4">Lipoprotein</fullName>
    </recommendedName>
</protein>
<dbReference type="Proteomes" id="UP001500518">
    <property type="component" value="Unassembled WGS sequence"/>
</dbReference>
<keyword evidence="1" id="KW-0732">Signal</keyword>
<accession>A0ABP9KPK8</accession>
<evidence type="ECO:0000313" key="2">
    <source>
        <dbReference type="EMBL" id="GAA5060948.1"/>
    </source>
</evidence>
<reference evidence="3" key="1">
    <citation type="journal article" date="2019" name="Int. J. Syst. Evol. Microbiol.">
        <title>The Global Catalogue of Microorganisms (GCM) 10K type strain sequencing project: providing services to taxonomists for standard genome sequencing and annotation.</title>
        <authorList>
            <consortium name="The Broad Institute Genomics Platform"/>
            <consortium name="The Broad Institute Genome Sequencing Center for Infectious Disease"/>
            <person name="Wu L."/>
            <person name="Ma J."/>
        </authorList>
    </citation>
    <scope>NUCLEOTIDE SEQUENCE [LARGE SCALE GENOMIC DNA]</scope>
    <source>
        <strain evidence="3">JCM 18014</strain>
    </source>
</reference>
<evidence type="ECO:0008006" key="4">
    <source>
        <dbReference type="Google" id="ProtNLM"/>
    </source>
</evidence>
<evidence type="ECO:0000256" key="1">
    <source>
        <dbReference type="SAM" id="SignalP"/>
    </source>
</evidence>
<organism evidence="2 3">
    <name type="scientific">Erythrobacter westpacificensis</name>
    <dbReference type="NCBI Taxonomy" id="1055231"/>
    <lineage>
        <taxon>Bacteria</taxon>
        <taxon>Pseudomonadati</taxon>
        <taxon>Pseudomonadota</taxon>
        <taxon>Alphaproteobacteria</taxon>
        <taxon>Sphingomonadales</taxon>
        <taxon>Erythrobacteraceae</taxon>
        <taxon>Erythrobacter/Porphyrobacter group</taxon>
        <taxon>Erythrobacter</taxon>
    </lineage>
</organism>
<proteinExistence type="predicted"/>